<protein>
    <submittedName>
        <fullName evidence="2">DNA polymerase beta domain protein region</fullName>
    </submittedName>
</protein>
<dbReference type="OrthoDB" id="5471176at2"/>
<dbReference type="Pfam" id="PF18765">
    <property type="entry name" value="Polbeta"/>
    <property type="match status" value="1"/>
</dbReference>
<name>D6SK31_9BACT</name>
<dbReference type="NCBIfam" id="NF047752">
    <property type="entry name" value="MntA_antitoxin"/>
    <property type="match status" value="1"/>
</dbReference>
<evidence type="ECO:0000313" key="3">
    <source>
        <dbReference type="Proteomes" id="UP000005496"/>
    </source>
</evidence>
<comment type="caution">
    <text evidence="2">The sequence shown here is derived from an EMBL/GenBank/DDBJ whole genome shotgun (WGS) entry which is preliminary data.</text>
</comment>
<keyword evidence="3" id="KW-1185">Reference proteome</keyword>
<dbReference type="EMBL" id="ACJN02000001">
    <property type="protein sequence ID" value="EFI36234.1"/>
    <property type="molecule type" value="Genomic_DNA"/>
</dbReference>
<dbReference type="Gene3D" id="3.30.460.10">
    <property type="entry name" value="Beta Polymerase, domain 2"/>
    <property type="match status" value="1"/>
</dbReference>
<reference evidence="2" key="1">
    <citation type="submission" date="2010-05" db="EMBL/GenBank/DDBJ databases">
        <title>The draft genome of Desulfonatronospira thiodismutans ASO3-1.</title>
        <authorList>
            <consortium name="US DOE Joint Genome Institute (JGI-PGF)"/>
            <person name="Lucas S."/>
            <person name="Copeland A."/>
            <person name="Lapidus A."/>
            <person name="Cheng J.-F."/>
            <person name="Bruce D."/>
            <person name="Goodwin L."/>
            <person name="Pitluck S."/>
            <person name="Chertkov O."/>
            <person name="Brettin T."/>
            <person name="Detter J.C."/>
            <person name="Han C."/>
            <person name="Land M.L."/>
            <person name="Hauser L."/>
            <person name="Kyrpides N."/>
            <person name="Mikhailova N."/>
            <person name="Muyzer G."/>
            <person name="Woyke T."/>
        </authorList>
    </citation>
    <scope>NUCLEOTIDE SEQUENCE [LARGE SCALE GENOMIC DNA]</scope>
    <source>
        <strain evidence="2">ASO3-1</strain>
    </source>
</reference>
<dbReference type="PANTHER" id="PTHR43852:SF3">
    <property type="entry name" value="NUCLEOTIDYLTRANSFERASE"/>
    <property type="match status" value="1"/>
</dbReference>
<gene>
    <name evidence="2" type="ORF">Dthio_PD3691</name>
</gene>
<dbReference type="SUPFAM" id="SSF81301">
    <property type="entry name" value="Nucleotidyltransferase"/>
    <property type="match status" value="1"/>
</dbReference>
<dbReference type="InterPro" id="IPR052930">
    <property type="entry name" value="TA_antitoxin_MntA"/>
</dbReference>
<evidence type="ECO:0000313" key="2">
    <source>
        <dbReference type="EMBL" id="EFI36234.1"/>
    </source>
</evidence>
<dbReference type="eggNOG" id="COG1669">
    <property type="taxonomic scope" value="Bacteria"/>
</dbReference>
<dbReference type="InterPro" id="IPR043519">
    <property type="entry name" value="NT_sf"/>
</dbReference>
<evidence type="ECO:0000259" key="1">
    <source>
        <dbReference type="Pfam" id="PF18765"/>
    </source>
</evidence>
<dbReference type="PANTHER" id="PTHR43852">
    <property type="entry name" value="NUCLEOTIDYLTRANSFERASE"/>
    <property type="match status" value="1"/>
</dbReference>
<proteinExistence type="predicted"/>
<dbReference type="Proteomes" id="UP000005496">
    <property type="component" value="Unassembled WGS sequence"/>
</dbReference>
<dbReference type="AlphaFoldDB" id="D6SK31"/>
<dbReference type="InterPro" id="IPR041633">
    <property type="entry name" value="Polbeta"/>
</dbReference>
<accession>D6SK31</accession>
<dbReference type="CDD" id="cd05403">
    <property type="entry name" value="NT_KNTase_like"/>
    <property type="match status" value="1"/>
</dbReference>
<organism evidence="2 3">
    <name type="scientific">Desulfonatronospira thiodismutans ASO3-1</name>
    <dbReference type="NCBI Taxonomy" id="555779"/>
    <lineage>
        <taxon>Bacteria</taxon>
        <taxon>Pseudomonadati</taxon>
        <taxon>Thermodesulfobacteriota</taxon>
        <taxon>Desulfovibrionia</taxon>
        <taxon>Desulfovibrionales</taxon>
        <taxon>Desulfonatronovibrionaceae</taxon>
        <taxon>Desulfonatronospira</taxon>
    </lineage>
</organism>
<feature type="domain" description="Polymerase beta nucleotidyltransferase" evidence="1">
    <location>
        <begin position="30"/>
        <end position="107"/>
    </location>
</feature>
<sequence>MRSHHFKQVNTRGIMNNLITATKQFFDASSEDILLIFVFGSAAVNRLTSESDVDVALLFSCTPEYFQILKIKAELAAAVGREVDLVILNDSSPIIRMQVLKNGILLKKFSSAAYSEFVVRTVKEYDDLKRKRKEAEDRLLQGRIYA</sequence>